<comment type="similarity">
    <text evidence="1">Belongs to the TCP10 family.</text>
</comment>
<dbReference type="AlphaFoldDB" id="A4RYM4"/>
<dbReference type="STRING" id="436017.A4RYM4"/>
<dbReference type="InterPro" id="IPR047002">
    <property type="entry name" value="Tcp10_C_sf"/>
</dbReference>
<feature type="coiled-coil region" evidence="2">
    <location>
        <begin position="78"/>
        <end position="195"/>
    </location>
</feature>
<dbReference type="OrthoDB" id="10252174at2759"/>
<evidence type="ECO:0000256" key="1">
    <source>
        <dbReference type="ARBA" id="ARBA00005627"/>
    </source>
</evidence>
<dbReference type="KEGG" id="olu:OSTLU_32081"/>
<gene>
    <name evidence="4" type="ORF">OSTLU_32081</name>
</gene>
<dbReference type="PANTHER" id="PTHR10331">
    <property type="entry name" value="T COMPLEX PROTEIN 10"/>
    <property type="match status" value="1"/>
</dbReference>
<keyword evidence="5" id="KW-1185">Reference proteome</keyword>
<dbReference type="Gene3D" id="2.60.450.20">
    <property type="match status" value="1"/>
</dbReference>
<proteinExistence type="inferred from homology"/>
<dbReference type="RefSeq" id="XP_001418190.1">
    <property type="nucleotide sequence ID" value="XM_001418153.1"/>
</dbReference>
<dbReference type="GeneID" id="5002171"/>
<dbReference type="Proteomes" id="UP000001568">
    <property type="component" value="Chromosome 6"/>
</dbReference>
<evidence type="ECO:0000313" key="4">
    <source>
        <dbReference type="EMBL" id="ABO96483.1"/>
    </source>
</evidence>
<dbReference type="Gramene" id="ABO96483">
    <property type="protein sequence ID" value="ABO96483"/>
    <property type="gene ID" value="OSTLU_32081"/>
</dbReference>
<dbReference type="EMBL" id="CP000586">
    <property type="protein sequence ID" value="ABO96483.1"/>
    <property type="molecule type" value="Genomic_DNA"/>
</dbReference>
<dbReference type="Pfam" id="PF07202">
    <property type="entry name" value="Tcp10_C"/>
    <property type="match status" value="1"/>
</dbReference>
<sequence length="390" mass="44938">MEAWREHKARSARETKEFEALESRLWSETKAKEEAERRSFDDVRSGTVVRDFVSSSTAEEEEARAAFERAKASLASERQRFADERAAWEAKRDDAEEAFKAECEDVRRQFKREKAALMREAEAHLALPTKQERNEAKFLREQLERNEAEFKAEQQRAKLTVDRLRQQIVDLTNEISELRMEKRLLEEKCEVSNRLQAKALSTTPPRRVEPVVEIASPASSRPGMTISSEPSPSRRVYADDTTYFAPRALSVRDPLPSVSDKVRLRSTAGLEREIPHEDGRVERVFADGRRVVFFANGTIKEIDGHETTIFFTNGDIKRTHQNGIIEYYYFDVETWHTTHPTGVELYHFVQTNQVELHAAGDEPKDKEILFPDGTLRRVYSNGFEEDVAGL</sequence>
<dbReference type="InterPro" id="IPR009852">
    <property type="entry name" value="CENPJ_C_dom"/>
</dbReference>
<evidence type="ECO:0000259" key="3">
    <source>
        <dbReference type="Pfam" id="PF07202"/>
    </source>
</evidence>
<dbReference type="HOGENOM" id="CLU_708613_0_0_1"/>
<evidence type="ECO:0000313" key="5">
    <source>
        <dbReference type="Proteomes" id="UP000001568"/>
    </source>
</evidence>
<keyword evidence="2" id="KW-0175">Coiled coil</keyword>
<evidence type="ECO:0000256" key="2">
    <source>
        <dbReference type="SAM" id="Coils"/>
    </source>
</evidence>
<accession>A4RYM4</accession>
<reference evidence="4 5" key="1">
    <citation type="journal article" date="2007" name="Proc. Natl. Acad. Sci. U.S.A.">
        <title>The tiny eukaryote Ostreococcus provides genomic insights into the paradox of plankton speciation.</title>
        <authorList>
            <person name="Palenik B."/>
            <person name="Grimwood J."/>
            <person name="Aerts A."/>
            <person name="Rouze P."/>
            <person name="Salamov A."/>
            <person name="Putnam N."/>
            <person name="Dupont C."/>
            <person name="Jorgensen R."/>
            <person name="Derelle E."/>
            <person name="Rombauts S."/>
            <person name="Zhou K."/>
            <person name="Otillar R."/>
            <person name="Merchant S.S."/>
            <person name="Podell S."/>
            <person name="Gaasterland T."/>
            <person name="Napoli C."/>
            <person name="Gendler K."/>
            <person name="Manuell A."/>
            <person name="Tai V."/>
            <person name="Vallon O."/>
            <person name="Piganeau G."/>
            <person name="Jancek S."/>
            <person name="Heijde M."/>
            <person name="Jabbari K."/>
            <person name="Bowler C."/>
            <person name="Lohr M."/>
            <person name="Robbens S."/>
            <person name="Werner G."/>
            <person name="Dubchak I."/>
            <person name="Pazour G.J."/>
            <person name="Ren Q."/>
            <person name="Paulsen I."/>
            <person name="Delwiche C."/>
            <person name="Schmutz J."/>
            <person name="Rokhsar D."/>
            <person name="Van de Peer Y."/>
            <person name="Moreau H."/>
            <person name="Grigoriev I.V."/>
        </authorList>
    </citation>
    <scope>NUCLEOTIDE SEQUENCE [LARGE SCALE GENOMIC DNA]</scope>
    <source>
        <strain evidence="4 5">CCE9901</strain>
    </source>
</reference>
<organism evidence="4 5">
    <name type="scientific">Ostreococcus lucimarinus (strain CCE9901)</name>
    <dbReference type="NCBI Taxonomy" id="436017"/>
    <lineage>
        <taxon>Eukaryota</taxon>
        <taxon>Viridiplantae</taxon>
        <taxon>Chlorophyta</taxon>
        <taxon>Mamiellophyceae</taxon>
        <taxon>Mamiellales</taxon>
        <taxon>Bathycoccaceae</taxon>
        <taxon>Ostreococcus</taxon>
    </lineage>
</organism>
<feature type="domain" description="Centromere protein J C-terminal" evidence="3">
    <location>
        <begin position="272"/>
        <end position="302"/>
    </location>
</feature>
<protein>
    <recommendedName>
        <fullName evidence="3">Centromere protein J C-terminal domain-containing protein</fullName>
    </recommendedName>
</protein>
<name>A4RYM4_OSTLU</name>
<dbReference type="InterPro" id="IPR026581">
    <property type="entry name" value="TCP10L/CENPJ"/>
</dbReference>
<dbReference type="PANTHER" id="PTHR10331:SF6">
    <property type="entry name" value="SPINDLE ASSEMBLY ABNORMAL 4"/>
    <property type="match status" value="1"/>
</dbReference>
<dbReference type="eggNOG" id="ENOG502QQR0">
    <property type="taxonomic scope" value="Eukaryota"/>
</dbReference>